<feature type="non-terminal residue" evidence="1">
    <location>
        <position position="1"/>
    </location>
</feature>
<proteinExistence type="predicted"/>
<evidence type="ECO:0000313" key="1">
    <source>
        <dbReference type="EMBL" id="GFD14918.1"/>
    </source>
</evidence>
<sequence>GLRSYRQAKKLLFIQPTRVQTAPSNGLDISDKATLLTEYDDVNVKVASRTGTDTWKSMIGIVTDGDFNKTVTNPSIQSPKSGSLGVDAVWLKPVYYTYTYTAKENRHINELTGEQTVLRPVWAFNALMVLFSGSPDLSTGVKANATAPKAGVPGASLTQQRLFGQSLLTPTGFNYGNGVALTTNATWYPGWLNDPKL</sequence>
<dbReference type="AlphaFoldDB" id="A0A699U0N5"/>
<reference evidence="1" key="1">
    <citation type="journal article" date="2019" name="Sci. Rep.">
        <title>Draft genome of Tanacetum cinerariifolium, the natural source of mosquito coil.</title>
        <authorList>
            <person name="Yamashiro T."/>
            <person name="Shiraishi A."/>
            <person name="Satake H."/>
            <person name="Nakayama K."/>
        </authorList>
    </citation>
    <scope>NUCLEOTIDE SEQUENCE</scope>
</reference>
<name>A0A699U0N5_TANCI</name>
<accession>A0A699U0N5</accession>
<protein>
    <submittedName>
        <fullName evidence="1">Uncharacterized protein</fullName>
    </submittedName>
</protein>
<gene>
    <name evidence="1" type="ORF">Tci_886887</name>
</gene>
<organism evidence="1">
    <name type="scientific">Tanacetum cinerariifolium</name>
    <name type="common">Dalmatian daisy</name>
    <name type="synonym">Chrysanthemum cinerariifolium</name>
    <dbReference type="NCBI Taxonomy" id="118510"/>
    <lineage>
        <taxon>Eukaryota</taxon>
        <taxon>Viridiplantae</taxon>
        <taxon>Streptophyta</taxon>
        <taxon>Embryophyta</taxon>
        <taxon>Tracheophyta</taxon>
        <taxon>Spermatophyta</taxon>
        <taxon>Magnoliopsida</taxon>
        <taxon>eudicotyledons</taxon>
        <taxon>Gunneridae</taxon>
        <taxon>Pentapetalae</taxon>
        <taxon>asterids</taxon>
        <taxon>campanulids</taxon>
        <taxon>Asterales</taxon>
        <taxon>Asteraceae</taxon>
        <taxon>Asteroideae</taxon>
        <taxon>Anthemideae</taxon>
        <taxon>Anthemidinae</taxon>
        <taxon>Tanacetum</taxon>
    </lineage>
</organism>
<feature type="non-terminal residue" evidence="1">
    <location>
        <position position="197"/>
    </location>
</feature>
<dbReference type="EMBL" id="BKCJ011282841">
    <property type="protein sequence ID" value="GFD14918.1"/>
    <property type="molecule type" value="Genomic_DNA"/>
</dbReference>
<comment type="caution">
    <text evidence="1">The sequence shown here is derived from an EMBL/GenBank/DDBJ whole genome shotgun (WGS) entry which is preliminary data.</text>
</comment>